<evidence type="ECO:0000313" key="2">
    <source>
        <dbReference type="Proteomes" id="UP000294321"/>
    </source>
</evidence>
<dbReference type="RefSeq" id="WP_133441317.1">
    <property type="nucleotide sequence ID" value="NZ_CP034726.1"/>
</dbReference>
<protein>
    <submittedName>
        <fullName evidence="1">Uncharacterized protein</fullName>
    </submittedName>
</protein>
<dbReference type="Proteomes" id="UP000294321">
    <property type="component" value="Chromosome"/>
</dbReference>
<dbReference type="KEGG" id="lji:ELX58_00975"/>
<evidence type="ECO:0000313" key="1">
    <source>
        <dbReference type="EMBL" id="QBP17772.1"/>
    </source>
</evidence>
<sequence>MIEKDLAVAKRRKSLINVYQKTSEVFYTGYVYVLGNDGVVIRTFNEYGMADGMVFLNFGDIYHVEFYSNDLTAMGVRIRVAQLNGLLEYTRQTPMKLLENQDLTKQILGRSFVEVQEVMLELTDRAHYIEGFVEKIGKNQISFMAINKFHFERREKMTISYDKIEVIEFQGKELTLLSKSKSLLMGKSIPTVSQSAPEAIMKGLKKSYQDHQLIEVESVQDQNYFYVGWVVAINSKDVMMKVIDMSGQFGGYVLMRLDSPCYLAQQSDYLRIINHFVEVNRKAKNLVQPVLNDDRVFDPTEDMAPALLRQALVMHRLVRIRTKGEAHSEMGYPSQLRQGVLLFRPVNESQTGLSVAHEISLNDLQEIAFDYLGTYLVKKQLDVQSWKK</sequence>
<reference evidence="2" key="1">
    <citation type="submission" date="2018-12" db="EMBL/GenBank/DDBJ databases">
        <title>A new species of lactobacillus.</title>
        <authorList>
            <person name="Jian Y."/>
            <person name="Xin L."/>
            <person name="Hong Z.J."/>
            <person name="Ming L.Z."/>
            <person name="Hong X.Z."/>
        </authorList>
    </citation>
    <scope>NUCLEOTIDE SEQUENCE [LARGE SCALE GENOMIC DNA]</scope>
    <source>
        <strain evidence="2">HSLZ-75</strain>
    </source>
</reference>
<gene>
    <name evidence="1" type="ORF">ELX58_00975</name>
</gene>
<accession>A0A4P6ZK34</accession>
<name>A0A4P6ZK34_9LACO</name>
<proteinExistence type="predicted"/>
<keyword evidence="2" id="KW-1185">Reference proteome</keyword>
<dbReference type="EMBL" id="CP034726">
    <property type="protein sequence ID" value="QBP17772.1"/>
    <property type="molecule type" value="Genomic_DNA"/>
</dbReference>
<dbReference type="OrthoDB" id="2313946at2"/>
<dbReference type="AlphaFoldDB" id="A0A4P6ZK34"/>
<organism evidence="1 2">
    <name type="scientific">Acetilactobacillus jinshanensis</name>
    <dbReference type="NCBI Taxonomy" id="1720083"/>
    <lineage>
        <taxon>Bacteria</taxon>
        <taxon>Bacillati</taxon>
        <taxon>Bacillota</taxon>
        <taxon>Bacilli</taxon>
        <taxon>Lactobacillales</taxon>
        <taxon>Lactobacillaceae</taxon>
        <taxon>Acetilactobacillus</taxon>
    </lineage>
</organism>